<dbReference type="InterPro" id="IPR004360">
    <property type="entry name" value="Glyas_Fos-R_dOase_dom"/>
</dbReference>
<keyword evidence="4" id="KW-1185">Reference proteome</keyword>
<protein>
    <submittedName>
        <fullName evidence="3">VOC family protein</fullName>
    </submittedName>
</protein>
<dbReference type="SUPFAM" id="SSF54593">
    <property type="entry name" value="Glyoxalase/Bleomycin resistance protein/Dihydroxybiphenyl dioxygenase"/>
    <property type="match status" value="1"/>
</dbReference>
<reference evidence="4" key="1">
    <citation type="journal article" date="2019" name="Int. J. Syst. Evol. Microbiol.">
        <title>The Global Catalogue of Microorganisms (GCM) 10K type strain sequencing project: providing services to taxonomists for standard genome sequencing and annotation.</title>
        <authorList>
            <consortium name="The Broad Institute Genomics Platform"/>
            <consortium name="The Broad Institute Genome Sequencing Center for Infectious Disease"/>
            <person name="Wu L."/>
            <person name="Ma J."/>
        </authorList>
    </citation>
    <scope>NUCLEOTIDE SEQUENCE [LARGE SCALE GENOMIC DNA]</scope>
    <source>
        <strain evidence="4">CCUG 56029</strain>
    </source>
</reference>
<organism evidence="3 4">
    <name type="scientific">Paracoccus pacificus</name>
    <dbReference type="NCBI Taxonomy" id="1463598"/>
    <lineage>
        <taxon>Bacteria</taxon>
        <taxon>Pseudomonadati</taxon>
        <taxon>Pseudomonadota</taxon>
        <taxon>Alphaproteobacteria</taxon>
        <taxon>Rhodobacterales</taxon>
        <taxon>Paracoccaceae</taxon>
        <taxon>Paracoccus</taxon>
    </lineage>
</organism>
<comment type="caution">
    <text evidence="3">The sequence shown here is derived from an EMBL/GenBank/DDBJ whole genome shotgun (WGS) entry which is preliminary data.</text>
</comment>
<dbReference type="EMBL" id="JBHUEN010000043">
    <property type="protein sequence ID" value="MFD1883165.1"/>
    <property type="molecule type" value="Genomic_DNA"/>
</dbReference>
<dbReference type="InterPro" id="IPR028973">
    <property type="entry name" value="PhnB-like"/>
</dbReference>
<dbReference type="Proteomes" id="UP001597213">
    <property type="component" value="Unassembled WGS sequence"/>
</dbReference>
<feature type="domain" description="Glyoxalase/fosfomycin resistance/dioxygenase" evidence="2">
    <location>
        <begin position="6"/>
        <end position="142"/>
    </location>
</feature>
<sequence length="153" mass="16381">MTFTPYMSFAGQCADAFAFYGEVFGGTVAMHRFSEIPPGDGMPTLPQDQQNWVMHAQLTAPDGTFLMGADMPPQFGERDADGNPQPEARADSVAVWRDGPDAAKALFDKLAAGGKVTMPFGATFFSAGFGMCRDRFGTAWMVSSEDPATPPPN</sequence>
<evidence type="ECO:0000313" key="4">
    <source>
        <dbReference type="Proteomes" id="UP001597213"/>
    </source>
</evidence>
<accession>A0ABW4RAQ0</accession>
<dbReference type="RefSeq" id="WP_379144262.1">
    <property type="nucleotide sequence ID" value="NZ_JBHUEN010000043.1"/>
</dbReference>
<dbReference type="InterPro" id="IPR029068">
    <property type="entry name" value="Glyas_Bleomycin-R_OHBP_Dase"/>
</dbReference>
<evidence type="ECO:0000256" key="1">
    <source>
        <dbReference type="SAM" id="MobiDB-lite"/>
    </source>
</evidence>
<evidence type="ECO:0000313" key="3">
    <source>
        <dbReference type="EMBL" id="MFD1883165.1"/>
    </source>
</evidence>
<dbReference type="CDD" id="cd06588">
    <property type="entry name" value="PhnB_like"/>
    <property type="match status" value="1"/>
</dbReference>
<proteinExistence type="predicted"/>
<name>A0ABW4RAQ0_9RHOB</name>
<dbReference type="PANTHER" id="PTHR33990">
    <property type="entry name" value="PROTEIN YJDN-RELATED"/>
    <property type="match status" value="1"/>
</dbReference>
<feature type="region of interest" description="Disordered" evidence="1">
    <location>
        <begin position="68"/>
        <end position="90"/>
    </location>
</feature>
<dbReference type="Pfam" id="PF00903">
    <property type="entry name" value="Glyoxalase"/>
    <property type="match status" value="1"/>
</dbReference>
<gene>
    <name evidence="3" type="ORF">ACFSCT_15705</name>
</gene>
<dbReference type="Gene3D" id="3.10.180.10">
    <property type="entry name" value="2,3-Dihydroxybiphenyl 1,2-Dioxygenase, domain 1"/>
    <property type="match status" value="1"/>
</dbReference>
<evidence type="ECO:0000259" key="2">
    <source>
        <dbReference type="Pfam" id="PF00903"/>
    </source>
</evidence>
<dbReference type="PANTHER" id="PTHR33990:SF1">
    <property type="entry name" value="PROTEIN YJDN"/>
    <property type="match status" value="1"/>
</dbReference>